<organism evidence="2 3">
    <name type="scientific">Sclerotinia nivalis</name>
    <dbReference type="NCBI Taxonomy" id="352851"/>
    <lineage>
        <taxon>Eukaryota</taxon>
        <taxon>Fungi</taxon>
        <taxon>Dikarya</taxon>
        <taxon>Ascomycota</taxon>
        <taxon>Pezizomycotina</taxon>
        <taxon>Leotiomycetes</taxon>
        <taxon>Helotiales</taxon>
        <taxon>Sclerotiniaceae</taxon>
        <taxon>Sclerotinia</taxon>
    </lineage>
</organism>
<proteinExistence type="predicted"/>
<evidence type="ECO:0000256" key="1">
    <source>
        <dbReference type="SAM" id="MobiDB-lite"/>
    </source>
</evidence>
<evidence type="ECO:0000313" key="2">
    <source>
        <dbReference type="EMBL" id="KAJ8060256.1"/>
    </source>
</evidence>
<sequence>MSPPTHQESASVKKTWNRPPPPPQTPSEVARRLRGERADKLTERMSEEHLGLAKKFAAIIKESDMEIQRRNNV</sequence>
<reference evidence="2" key="1">
    <citation type="submission" date="2022-11" db="EMBL/GenBank/DDBJ databases">
        <title>Genome Resource of Sclerotinia nivalis Strain SnTB1, a Plant Pathogen Isolated from American Ginseng.</title>
        <authorList>
            <person name="Fan S."/>
        </authorList>
    </citation>
    <scope>NUCLEOTIDE SEQUENCE</scope>
    <source>
        <strain evidence="2">SnTB1</strain>
    </source>
</reference>
<evidence type="ECO:0000313" key="3">
    <source>
        <dbReference type="Proteomes" id="UP001152300"/>
    </source>
</evidence>
<dbReference type="AlphaFoldDB" id="A0A9X0DE66"/>
<keyword evidence="3" id="KW-1185">Reference proteome</keyword>
<dbReference type="Proteomes" id="UP001152300">
    <property type="component" value="Unassembled WGS sequence"/>
</dbReference>
<name>A0A9X0DE66_9HELO</name>
<gene>
    <name evidence="2" type="ORF">OCU04_010597</name>
</gene>
<feature type="region of interest" description="Disordered" evidence="1">
    <location>
        <begin position="1"/>
        <end position="46"/>
    </location>
</feature>
<accession>A0A9X0DE66</accession>
<dbReference type="EMBL" id="JAPEIS010000013">
    <property type="protein sequence ID" value="KAJ8060256.1"/>
    <property type="molecule type" value="Genomic_DNA"/>
</dbReference>
<feature type="compositionally biased region" description="Basic and acidic residues" evidence="1">
    <location>
        <begin position="29"/>
        <end position="46"/>
    </location>
</feature>
<protein>
    <submittedName>
        <fullName evidence="2">Uncharacterized protein</fullName>
    </submittedName>
</protein>
<feature type="compositionally biased region" description="Polar residues" evidence="1">
    <location>
        <begin position="1"/>
        <end position="14"/>
    </location>
</feature>
<comment type="caution">
    <text evidence="2">The sequence shown here is derived from an EMBL/GenBank/DDBJ whole genome shotgun (WGS) entry which is preliminary data.</text>
</comment>